<organism evidence="5 6">
    <name type="scientific">Mycena pura</name>
    <dbReference type="NCBI Taxonomy" id="153505"/>
    <lineage>
        <taxon>Eukaryota</taxon>
        <taxon>Fungi</taxon>
        <taxon>Dikarya</taxon>
        <taxon>Basidiomycota</taxon>
        <taxon>Agaricomycotina</taxon>
        <taxon>Agaricomycetes</taxon>
        <taxon>Agaricomycetidae</taxon>
        <taxon>Agaricales</taxon>
        <taxon>Marasmiineae</taxon>
        <taxon>Mycenaceae</taxon>
        <taxon>Mycena</taxon>
    </lineage>
</organism>
<dbReference type="SMART" id="SM00355">
    <property type="entry name" value="ZnF_C2H2"/>
    <property type="match status" value="1"/>
</dbReference>
<evidence type="ECO:0000256" key="3">
    <source>
        <dbReference type="SAM" id="SignalP"/>
    </source>
</evidence>
<keyword evidence="6" id="KW-1185">Reference proteome</keyword>
<dbReference type="GO" id="GO:0008270">
    <property type="term" value="F:zinc ion binding"/>
    <property type="evidence" value="ECO:0007669"/>
    <property type="project" value="UniProtKB-KW"/>
</dbReference>
<feature type="signal peptide" evidence="3">
    <location>
        <begin position="1"/>
        <end position="21"/>
    </location>
</feature>
<name>A0AAD6YE65_9AGAR</name>
<evidence type="ECO:0000256" key="2">
    <source>
        <dbReference type="SAM" id="MobiDB-lite"/>
    </source>
</evidence>
<dbReference type="PROSITE" id="PS00028">
    <property type="entry name" value="ZINC_FINGER_C2H2_1"/>
    <property type="match status" value="1"/>
</dbReference>
<evidence type="ECO:0000259" key="4">
    <source>
        <dbReference type="PROSITE" id="PS50157"/>
    </source>
</evidence>
<proteinExistence type="predicted"/>
<dbReference type="Gene3D" id="3.30.160.60">
    <property type="entry name" value="Classic Zinc Finger"/>
    <property type="match status" value="1"/>
</dbReference>
<protein>
    <recommendedName>
        <fullName evidence="4">C2H2-type domain-containing protein</fullName>
    </recommendedName>
</protein>
<feature type="domain" description="C2H2-type" evidence="4">
    <location>
        <begin position="191"/>
        <end position="220"/>
    </location>
</feature>
<dbReference type="PROSITE" id="PS50157">
    <property type="entry name" value="ZINC_FINGER_C2H2_2"/>
    <property type="match status" value="1"/>
</dbReference>
<comment type="caution">
    <text evidence="5">The sequence shown here is derived from an EMBL/GenBank/DDBJ whole genome shotgun (WGS) entry which is preliminary data.</text>
</comment>
<dbReference type="AlphaFoldDB" id="A0AAD6YE65"/>
<dbReference type="InterPro" id="IPR013087">
    <property type="entry name" value="Znf_C2H2_type"/>
</dbReference>
<gene>
    <name evidence="5" type="ORF">GGX14DRAFT_623399</name>
</gene>
<keyword evidence="1" id="KW-0862">Zinc</keyword>
<feature type="chain" id="PRO_5042139882" description="C2H2-type domain-containing protein" evidence="3">
    <location>
        <begin position="22"/>
        <end position="237"/>
    </location>
</feature>
<evidence type="ECO:0000313" key="5">
    <source>
        <dbReference type="EMBL" id="KAJ7211720.1"/>
    </source>
</evidence>
<evidence type="ECO:0000256" key="1">
    <source>
        <dbReference type="PROSITE-ProRule" id="PRU00042"/>
    </source>
</evidence>
<dbReference type="InterPro" id="IPR036236">
    <property type="entry name" value="Znf_C2H2_sf"/>
</dbReference>
<reference evidence="5" key="1">
    <citation type="submission" date="2023-03" db="EMBL/GenBank/DDBJ databases">
        <title>Massive genome expansion in bonnet fungi (Mycena s.s.) driven by repeated elements and novel gene families across ecological guilds.</title>
        <authorList>
            <consortium name="Lawrence Berkeley National Laboratory"/>
            <person name="Harder C.B."/>
            <person name="Miyauchi S."/>
            <person name="Viragh M."/>
            <person name="Kuo A."/>
            <person name="Thoen E."/>
            <person name="Andreopoulos B."/>
            <person name="Lu D."/>
            <person name="Skrede I."/>
            <person name="Drula E."/>
            <person name="Henrissat B."/>
            <person name="Morin E."/>
            <person name="Kohler A."/>
            <person name="Barry K."/>
            <person name="LaButti K."/>
            <person name="Morin E."/>
            <person name="Salamov A."/>
            <person name="Lipzen A."/>
            <person name="Mereny Z."/>
            <person name="Hegedus B."/>
            <person name="Baldrian P."/>
            <person name="Stursova M."/>
            <person name="Weitz H."/>
            <person name="Taylor A."/>
            <person name="Grigoriev I.V."/>
            <person name="Nagy L.G."/>
            <person name="Martin F."/>
            <person name="Kauserud H."/>
        </authorList>
    </citation>
    <scope>NUCLEOTIDE SEQUENCE</scope>
    <source>
        <strain evidence="5">9144</strain>
    </source>
</reference>
<evidence type="ECO:0000313" key="6">
    <source>
        <dbReference type="Proteomes" id="UP001219525"/>
    </source>
</evidence>
<dbReference type="Proteomes" id="UP001219525">
    <property type="component" value="Unassembled WGS sequence"/>
</dbReference>
<dbReference type="EMBL" id="JARJCW010000025">
    <property type="protein sequence ID" value="KAJ7211720.1"/>
    <property type="molecule type" value="Genomic_DNA"/>
</dbReference>
<keyword evidence="1" id="KW-0479">Metal-binding</keyword>
<keyword evidence="1" id="KW-0863">Zinc-finger</keyword>
<keyword evidence="3" id="KW-0732">Signal</keyword>
<sequence length="237" mass="24770">MFTKVFSCALLLFALTQGAVATASGDPPLPAGPPSSTLGPPSRSTTDDSCCCLALGSHRLLGHSFIQSVHAADNASLHALLFPPARPRVRHGHTGTCPRSPDGARCTTTPPRARPQVLLDAGPLRIGGEAQSKGYALDVPAPAPRIHRAHDGGRPACVAHADASTSTRTPAPRVRPIPSSVLTLTRLRPAFRCPHAGCGRAFNVNSNMRRHFRNHAAAAVAVPGPQPESLPDAENKS</sequence>
<dbReference type="SUPFAM" id="SSF57667">
    <property type="entry name" value="beta-beta-alpha zinc fingers"/>
    <property type="match status" value="1"/>
</dbReference>
<accession>A0AAD6YE65</accession>
<feature type="region of interest" description="Disordered" evidence="2">
    <location>
        <begin position="90"/>
        <end position="115"/>
    </location>
</feature>